<protein>
    <submittedName>
        <fullName evidence="1">Uncharacterized protein</fullName>
    </submittedName>
</protein>
<evidence type="ECO:0000313" key="1">
    <source>
        <dbReference type="EMBL" id="KZP16023.1"/>
    </source>
</evidence>
<sequence length="102" mass="11446">MVQRAQGRVQRSTECILAFIRFRGLDCDCECKGTGRAESRCARGRRAWPASRTCEPFEQFFRLRGVGVRCEAHGLMSTVKLRGLLGTVAFDTSLRIHLSSLP</sequence>
<gene>
    <name evidence="1" type="ORF">FIBSPDRAFT_68470</name>
</gene>
<name>A0A166ER42_9AGAM</name>
<accession>A0A166ER42</accession>
<proteinExistence type="predicted"/>
<reference evidence="1 2" key="1">
    <citation type="journal article" date="2016" name="Mol. Biol. Evol.">
        <title>Comparative Genomics of Early-Diverging Mushroom-Forming Fungi Provides Insights into the Origins of Lignocellulose Decay Capabilities.</title>
        <authorList>
            <person name="Nagy L.G."/>
            <person name="Riley R."/>
            <person name="Tritt A."/>
            <person name="Adam C."/>
            <person name="Daum C."/>
            <person name="Floudas D."/>
            <person name="Sun H."/>
            <person name="Yadav J.S."/>
            <person name="Pangilinan J."/>
            <person name="Larsson K.H."/>
            <person name="Matsuura K."/>
            <person name="Barry K."/>
            <person name="Labutti K."/>
            <person name="Kuo R."/>
            <person name="Ohm R.A."/>
            <person name="Bhattacharya S.S."/>
            <person name="Shirouzu T."/>
            <person name="Yoshinaga Y."/>
            <person name="Martin F.M."/>
            <person name="Grigoriev I.V."/>
            <person name="Hibbett D.S."/>
        </authorList>
    </citation>
    <scope>NUCLEOTIDE SEQUENCE [LARGE SCALE GENOMIC DNA]</scope>
    <source>
        <strain evidence="1 2">CBS 109695</strain>
    </source>
</reference>
<dbReference type="Proteomes" id="UP000076532">
    <property type="component" value="Unassembled WGS sequence"/>
</dbReference>
<evidence type="ECO:0000313" key="2">
    <source>
        <dbReference type="Proteomes" id="UP000076532"/>
    </source>
</evidence>
<organism evidence="1 2">
    <name type="scientific">Athelia psychrophila</name>
    <dbReference type="NCBI Taxonomy" id="1759441"/>
    <lineage>
        <taxon>Eukaryota</taxon>
        <taxon>Fungi</taxon>
        <taxon>Dikarya</taxon>
        <taxon>Basidiomycota</taxon>
        <taxon>Agaricomycotina</taxon>
        <taxon>Agaricomycetes</taxon>
        <taxon>Agaricomycetidae</taxon>
        <taxon>Atheliales</taxon>
        <taxon>Atheliaceae</taxon>
        <taxon>Athelia</taxon>
    </lineage>
</organism>
<dbReference type="AlphaFoldDB" id="A0A166ER42"/>
<dbReference type="EMBL" id="KV417598">
    <property type="protein sequence ID" value="KZP16023.1"/>
    <property type="molecule type" value="Genomic_DNA"/>
</dbReference>
<keyword evidence="2" id="KW-1185">Reference proteome</keyword>